<dbReference type="InterPro" id="IPR001279">
    <property type="entry name" value="Metallo-B-lactamas"/>
</dbReference>
<dbReference type="HAMAP" id="MF_00653">
    <property type="entry name" value="PQQ_syn_PqqB"/>
    <property type="match status" value="1"/>
</dbReference>
<comment type="function">
    <text evidence="7">May be involved in the transport of PQQ or its precursor to the periplasm.</text>
</comment>
<evidence type="ECO:0000256" key="3">
    <source>
        <dbReference type="ARBA" id="ARBA00015084"/>
    </source>
</evidence>
<dbReference type="OrthoDB" id="9778305at2"/>
<evidence type="ECO:0000256" key="7">
    <source>
        <dbReference type="HAMAP-Rule" id="MF_00653"/>
    </source>
</evidence>
<dbReference type="GO" id="GO:0018189">
    <property type="term" value="P:pyrroloquinoline quinone biosynthetic process"/>
    <property type="evidence" value="ECO:0007669"/>
    <property type="project" value="UniProtKB-UniRule"/>
</dbReference>
<evidence type="ECO:0000313" key="10">
    <source>
        <dbReference type="Proteomes" id="UP000191980"/>
    </source>
</evidence>
<evidence type="ECO:0000256" key="2">
    <source>
        <dbReference type="ARBA" id="ARBA00008481"/>
    </source>
</evidence>
<dbReference type="InterPro" id="IPR036866">
    <property type="entry name" value="RibonucZ/Hydroxyglut_hydro"/>
</dbReference>
<name>A0A1V8M168_9GAMM</name>
<keyword evidence="5 7" id="KW-0884">PQQ biosynthesis</keyword>
<dbReference type="Pfam" id="PF12706">
    <property type="entry name" value="Lactamase_B_2"/>
    <property type="match status" value="1"/>
</dbReference>
<proteinExistence type="inferred from homology"/>
<dbReference type="Proteomes" id="UP000191980">
    <property type="component" value="Unassembled WGS sequence"/>
</dbReference>
<dbReference type="InterPro" id="IPR011842">
    <property type="entry name" value="PQQ_synth_PqqB"/>
</dbReference>
<accession>A0A1V8M168</accession>
<gene>
    <name evidence="7" type="primary">pqqB</name>
    <name evidence="9" type="ORF">AU255_18600</name>
</gene>
<dbReference type="SUPFAM" id="SSF56281">
    <property type="entry name" value="Metallo-hydrolase/oxidoreductase"/>
    <property type="match status" value="1"/>
</dbReference>
<evidence type="ECO:0000256" key="5">
    <source>
        <dbReference type="ARBA" id="ARBA00022905"/>
    </source>
</evidence>
<organism evidence="9 10">
    <name type="scientific">Methyloprofundus sedimenti</name>
    <dbReference type="NCBI Taxonomy" id="1420851"/>
    <lineage>
        <taxon>Bacteria</taxon>
        <taxon>Pseudomonadati</taxon>
        <taxon>Pseudomonadota</taxon>
        <taxon>Gammaproteobacteria</taxon>
        <taxon>Methylococcales</taxon>
        <taxon>Methylococcaceae</taxon>
        <taxon>Methyloprofundus</taxon>
    </lineage>
</organism>
<comment type="pathway">
    <text evidence="1 7">Cofactor biosynthesis; pyrroloquinoline quinone biosynthesis.</text>
</comment>
<evidence type="ECO:0000256" key="1">
    <source>
        <dbReference type="ARBA" id="ARBA00004886"/>
    </source>
</evidence>
<dbReference type="RefSeq" id="WP_080524422.1">
    <property type="nucleotide sequence ID" value="NZ_LPUF01000005.1"/>
</dbReference>
<dbReference type="Gene3D" id="3.60.15.10">
    <property type="entry name" value="Ribonuclease Z/Hydroxyacylglutathione hydrolase-like"/>
    <property type="match status" value="1"/>
</dbReference>
<dbReference type="NCBIfam" id="TIGR02108">
    <property type="entry name" value="PQQ_syn_pqqB"/>
    <property type="match status" value="1"/>
</dbReference>
<comment type="similarity">
    <text evidence="2 7">Belongs to the PqqB family.</text>
</comment>
<dbReference type="UniPathway" id="UPA00539"/>
<dbReference type="STRING" id="1420851.AU255_18600"/>
<evidence type="ECO:0000259" key="8">
    <source>
        <dbReference type="Pfam" id="PF12706"/>
    </source>
</evidence>
<evidence type="ECO:0000313" key="9">
    <source>
        <dbReference type="EMBL" id="OQK15173.1"/>
    </source>
</evidence>
<keyword evidence="4 7" id="KW-0813">Transport</keyword>
<protein>
    <recommendedName>
        <fullName evidence="3 7">Coenzyme PQQ synthesis protein B</fullName>
    </recommendedName>
    <alternativeName>
        <fullName evidence="6 7">Pyrroloquinoline quinone biosynthesis protein B</fullName>
    </alternativeName>
</protein>
<dbReference type="PANTHER" id="PTHR42663:SF7">
    <property type="entry name" value="COENZYME PQQ SYNTHESIS PROTEIN B"/>
    <property type="match status" value="1"/>
</dbReference>
<dbReference type="CDD" id="cd16274">
    <property type="entry name" value="PQQB-like_MBL-fold"/>
    <property type="match status" value="1"/>
</dbReference>
<comment type="caution">
    <text evidence="9">The sequence shown here is derived from an EMBL/GenBank/DDBJ whole genome shotgun (WGS) entry which is preliminary data.</text>
</comment>
<dbReference type="PANTHER" id="PTHR42663">
    <property type="entry name" value="HYDROLASE C777.06C-RELATED-RELATED"/>
    <property type="match status" value="1"/>
</dbReference>
<dbReference type="AlphaFoldDB" id="A0A1V8M168"/>
<keyword evidence="10" id="KW-1185">Reference proteome</keyword>
<dbReference type="EMBL" id="LPUF01000005">
    <property type="protein sequence ID" value="OQK15173.1"/>
    <property type="molecule type" value="Genomic_DNA"/>
</dbReference>
<sequence length="302" mass="33092">MKIKVLGSGAGGGFPQWNCSCPNCKAVRAGTIKASTRNQSSIAVSSDGEHWVLFNASPDVRAQLENFPEIHPKNKVRGTGIEAIVIIDSQIDHATGLLILREGDPLNIYCTEMVKQDLTTGFPIFNILDHFCGVNDHSIPLNGDAFTIPNIDDLEFTALALKSKAPPYSPHREDPHEGDNIGMVIRQQSTGKTTFYAPGLGAIESHVEKAMSEADCVMVDGTFWTDDELASVGRPLLARKIGHLPQSGKDGMIEFLDTLEKPRKILIHINNTNPILNEESEERAILNQHGIEVSFDNMNIEL</sequence>
<evidence type="ECO:0000256" key="6">
    <source>
        <dbReference type="ARBA" id="ARBA00030966"/>
    </source>
</evidence>
<reference evidence="9 10" key="1">
    <citation type="submission" date="2015-12" db="EMBL/GenBank/DDBJ databases">
        <authorList>
            <person name="Shamseldin A."/>
            <person name="Moawad H."/>
            <person name="Abd El-Rahim W.M."/>
            <person name="Sadowsky M.J."/>
        </authorList>
    </citation>
    <scope>NUCLEOTIDE SEQUENCE [LARGE SCALE GENOMIC DNA]</scope>
    <source>
        <strain evidence="9 10">WF1</strain>
    </source>
</reference>
<feature type="domain" description="Metallo-beta-lactamase" evidence="8">
    <location>
        <begin position="50"/>
        <end position="269"/>
    </location>
</feature>
<evidence type="ECO:0000256" key="4">
    <source>
        <dbReference type="ARBA" id="ARBA00022448"/>
    </source>
</evidence>